<protein>
    <submittedName>
        <fullName evidence="2">Alpha/beta hydrolase</fullName>
    </submittedName>
</protein>
<evidence type="ECO:0000313" key="3">
    <source>
        <dbReference type="Proteomes" id="UP001205890"/>
    </source>
</evidence>
<comment type="caution">
    <text evidence="2">The sequence shown here is derived from an EMBL/GenBank/DDBJ whole genome shotgun (WGS) entry which is preliminary data.</text>
</comment>
<accession>A0ABT1LBY4</accession>
<name>A0ABT1LBY4_9HYPH</name>
<keyword evidence="3" id="KW-1185">Reference proteome</keyword>
<proteinExistence type="predicted"/>
<dbReference type="SUPFAM" id="SSF53474">
    <property type="entry name" value="alpha/beta-Hydrolases"/>
    <property type="match status" value="1"/>
</dbReference>
<keyword evidence="2" id="KW-0378">Hydrolase</keyword>
<sequence length="203" mass="21472">MTSPDFIHRFVPAEDATAAPLLLLHGTGGDESDLLGLGRAIAPGAALLSPRGKVMEGAMPRFFRRLAEGVFDEDDVKRRADELADFVAWARSEYGIAAPVAVGFSNGANIAAAVLLRRPDALAGAALLRAMTPLSAPEPVDLRGAPVLMVNGDRDPIIPLADAERLAGLLTRSGARVTRKVLATGHALTREDLEIAADWLRAH</sequence>
<dbReference type="GO" id="GO:0016787">
    <property type="term" value="F:hydrolase activity"/>
    <property type="evidence" value="ECO:0007669"/>
    <property type="project" value="UniProtKB-KW"/>
</dbReference>
<dbReference type="Proteomes" id="UP001205890">
    <property type="component" value="Unassembled WGS sequence"/>
</dbReference>
<evidence type="ECO:0000313" key="2">
    <source>
        <dbReference type="EMBL" id="MCP8939015.1"/>
    </source>
</evidence>
<dbReference type="EMBL" id="JANCLU010000009">
    <property type="protein sequence ID" value="MCP8939015.1"/>
    <property type="molecule type" value="Genomic_DNA"/>
</dbReference>
<dbReference type="Pfam" id="PF02230">
    <property type="entry name" value="Abhydrolase_2"/>
    <property type="match status" value="1"/>
</dbReference>
<dbReference type="InterPro" id="IPR003140">
    <property type="entry name" value="PLipase/COase/thioEstase"/>
</dbReference>
<feature type="domain" description="Phospholipase/carboxylesterase/thioesterase" evidence="1">
    <location>
        <begin position="13"/>
        <end position="203"/>
    </location>
</feature>
<organism evidence="2 3">
    <name type="scientific">Alsobacter ponti</name>
    <dbReference type="NCBI Taxonomy" id="2962936"/>
    <lineage>
        <taxon>Bacteria</taxon>
        <taxon>Pseudomonadati</taxon>
        <taxon>Pseudomonadota</taxon>
        <taxon>Alphaproteobacteria</taxon>
        <taxon>Hyphomicrobiales</taxon>
        <taxon>Alsobacteraceae</taxon>
        <taxon>Alsobacter</taxon>
    </lineage>
</organism>
<gene>
    <name evidence="2" type="ORF">NK718_10850</name>
</gene>
<dbReference type="Gene3D" id="3.40.50.1820">
    <property type="entry name" value="alpha/beta hydrolase"/>
    <property type="match status" value="1"/>
</dbReference>
<evidence type="ECO:0000259" key="1">
    <source>
        <dbReference type="Pfam" id="PF02230"/>
    </source>
</evidence>
<dbReference type="InterPro" id="IPR029058">
    <property type="entry name" value="AB_hydrolase_fold"/>
</dbReference>
<dbReference type="RefSeq" id="WP_254741712.1">
    <property type="nucleotide sequence ID" value="NZ_JANCLU010000009.1"/>
</dbReference>
<reference evidence="2 3" key="1">
    <citation type="submission" date="2022-07" db="EMBL/GenBank/DDBJ databases">
        <authorList>
            <person name="Li W.-J."/>
            <person name="Deng Q.-Q."/>
        </authorList>
    </citation>
    <scope>NUCLEOTIDE SEQUENCE [LARGE SCALE GENOMIC DNA]</scope>
    <source>
        <strain evidence="2 3">SYSU M60028</strain>
    </source>
</reference>